<accession>A0A6C2UMX9</accession>
<protein>
    <recommendedName>
        <fullName evidence="3">Addiction module component</fullName>
    </recommendedName>
</protein>
<sequence length="63" mass="7058">MSTALALDKMTTDDKLRALEEIWDNLALTPSEAPAPQWHGEELISARRTSRQRTNPLQRLVGG</sequence>
<name>A0A6C2UMX9_9BACT</name>
<dbReference type="Proteomes" id="UP000346198">
    <property type="component" value="Unassembled WGS sequence"/>
</dbReference>
<dbReference type="EMBL" id="CAAHFH010000002">
    <property type="protein sequence ID" value="VGO21620.1"/>
    <property type="molecule type" value="Genomic_DNA"/>
</dbReference>
<dbReference type="Pfam" id="PF09720">
    <property type="entry name" value="Unstab_antitox"/>
    <property type="match status" value="1"/>
</dbReference>
<proteinExistence type="predicted"/>
<reference evidence="1 2" key="1">
    <citation type="submission" date="2019-04" db="EMBL/GenBank/DDBJ databases">
        <authorList>
            <person name="Van Vliet M D."/>
        </authorList>
    </citation>
    <scope>NUCLEOTIDE SEQUENCE [LARGE SCALE GENOMIC DNA]</scope>
    <source>
        <strain evidence="1 2">F21</strain>
    </source>
</reference>
<evidence type="ECO:0000313" key="1">
    <source>
        <dbReference type="EMBL" id="VGO21620.1"/>
    </source>
</evidence>
<evidence type="ECO:0000313" key="2">
    <source>
        <dbReference type="Proteomes" id="UP000346198"/>
    </source>
</evidence>
<keyword evidence="2" id="KW-1185">Reference proteome</keyword>
<evidence type="ECO:0008006" key="3">
    <source>
        <dbReference type="Google" id="ProtNLM"/>
    </source>
</evidence>
<dbReference type="InterPro" id="IPR013406">
    <property type="entry name" value="CHP02574_addiction_mod"/>
</dbReference>
<organism evidence="1 2">
    <name type="scientific">Pontiella sulfatireligans</name>
    <dbReference type="NCBI Taxonomy" id="2750658"/>
    <lineage>
        <taxon>Bacteria</taxon>
        <taxon>Pseudomonadati</taxon>
        <taxon>Kiritimatiellota</taxon>
        <taxon>Kiritimatiellia</taxon>
        <taxon>Kiritimatiellales</taxon>
        <taxon>Pontiellaceae</taxon>
        <taxon>Pontiella</taxon>
    </lineage>
</organism>
<gene>
    <name evidence="1" type="ORF">SCARR_03694</name>
</gene>
<dbReference type="AlphaFoldDB" id="A0A6C2UMX9"/>